<dbReference type="NCBIfam" id="TIGR02715">
    <property type="entry name" value="amido_AtzE"/>
    <property type="match status" value="1"/>
</dbReference>
<dbReference type="KEGG" id="icp:ICMP_515"/>
<name>C5WDF6_9ENTR</name>
<dbReference type="PANTHER" id="PTHR11895">
    <property type="entry name" value="TRANSAMIDASE"/>
    <property type="match status" value="1"/>
</dbReference>
<dbReference type="SUPFAM" id="SSF75304">
    <property type="entry name" value="Amidase signature (AS) enzymes"/>
    <property type="match status" value="1"/>
</dbReference>
<keyword evidence="3" id="KW-1185">Reference proteome</keyword>
<dbReference type="GO" id="GO:0003824">
    <property type="term" value="F:catalytic activity"/>
    <property type="evidence" value="ECO:0007669"/>
    <property type="project" value="InterPro"/>
</dbReference>
<proteinExistence type="predicted"/>
<dbReference type="Proteomes" id="UP000061704">
    <property type="component" value="Chromosome"/>
</dbReference>
<dbReference type="AlphaFoldDB" id="C5WDF6"/>
<evidence type="ECO:0000313" key="3">
    <source>
        <dbReference type="Proteomes" id="UP000061704"/>
    </source>
</evidence>
<dbReference type="STRING" id="476281.ICMP_515"/>
<dbReference type="OrthoDB" id="9811471at2"/>
<feature type="domain" description="Amidase" evidence="1">
    <location>
        <begin position="26"/>
        <end position="444"/>
    </location>
</feature>
<evidence type="ECO:0000259" key="1">
    <source>
        <dbReference type="Pfam" id="PF01425"/>
    </source>
</evidence>
<dbReference type="InterPro" id="IPR014087">
    <property type="entry name" value="Carboxybiuret_hydro_AtzE"/>
</dbReference>
<dbReference type="InterPro" id="IPR000120">
    <property type="entry name" value="Amidase"/>
</dbReference>
<dbReference type="EMBL" id="AP010872">
    <property type="protein sequence ID" value="BAH83362.1"/>
    <property type="molecule type" value="Genomic_DNA"/>
</dbReference>
<reference evidence="2 3" key="1">
    <citation type="journal article" date="2011" name="Genome Biol. Evol.">
        <title>Reductive evolution of bacterial genome in insect gut environment.</title>
        <authorList>
            <person name="Nikoh N."/>
            <person name="Hosokawa T."/>
            <person name="Ohshima K."/>
            <person name="Hattori M."/>
            <person name="Fukatsu T."/>
        </authorList>
    </citation>
    <scope>NUCLEOTIDE SEQUENCE [LARGE SCALE GENOMIC DNA]</scope>
    <source>
        <strain evidence="2 3">Mpkobe</strain>
    </source>
</reference>
<gene>
    <name evidence="2" type="ORF">ICMP_515</name>
</gene>
<dbReference type="RefSeq" id="WP_041069645.1">
    <property type="nucleotide sequence ID" value="NZ_AP010872.1"/>
</dbReference>
<dbReference type="Gene3D" id="3.90.1300.10">
    <property type="entry name" value="Amidase signature (AS) domain"/>
    <property type="match status" value="1"/>
</dbReference>
<dbReference type="Pfam" id="PF01425">
    <property type="entry name" value="Amidase"/>
    <property type="match status" value="1"/>
</dbReference>
<accession>C5WDF6</accession>
<evidence type="ECO:0000313" key="2">
    <source>
        <dbReference type="EMBL" id="BAH83362.1"/>
    </source>
</evidence>
<organism evidence="2 3">
    <name type="scientific">Candidatus Ishikawaella capsulata Mpkobe</name>
    <dbReference type="NCBI Taxonomy" id="476281"/>
    <lineage>
        <taxon>Bacteria</taxon>
        <taxon>Pseudomonadati</taxon>
        <taxon>Pseudomonadota</taxon>
        <taxon>Gammaproteobacteria</taxon>
        <taxon>Enterobacterales</taxon>
        <taxon>Enterobacteriaceae</taxon>
        <taxon>Candidatus Ishikawella</taxon>
    </lineage>
</organism>
<dbReference type="PANTHER" id="PTHR11895:SF172">
    <property type="entry name" value="GLUTAMYL-TRNA(GLN) AMIDOTRANSFERASE"/>
    <property type="match status" value="1"/>
</dbReference>
<sequence length="470" mass="52292">MTFSTLSINQLRKLIITGKISALDIAKQTLQDIAYYNPILNAWTEVTYQRMITEAEKIDQKYRNKETLPILAGIPYAVKNLFDVSGHTTLVGSKLFANRPVAYQDAWVIHKLKRAGAILSGMLNMDAYAYGFTTENSYYGATHNPHDISRIAGGSSGGSAAAVASGLVHFSLGTDTNGSIRVPASLCGTFALKPTFGRLSRRGVYPFVTSLDHVGHFARNTEDLALVYDVLQGRDSKDIFQINRINKPTFPIINKNYNKLRCALLTGFFTDWCDHLTRNTLFKAANSLNTEEEIIIPEAGLARSAAFIITATEGGHHYLPDLCKSPEYFEPLSRERLLAGAMIPTRWYLQAQRFRRYFYQRVSCLMKKFDILIAPATPCCATTIGQTKISINGYEISPRVSMGMLTQPISFIGLPVCIVPFNTPIGLPIGIQLIGKHFREDLVLRASRILEDQGLTLAPMNIKEKIKNPQ</sequence>
<dbReference type="InterPro" id="IPR023631">
    <property type="entry name" value="Amidase_dom"/>
</dbReference>
<dbReference type="NCBIfam" id="NF006631">
    <property type="entry name" value="PRK09201.1"/>
    <property type="match status" value="1"/>
</dbReference>
<dbReference type="InterPro" id="IPR036928">
    <property type="entry name" value="AS_sf"/>
</dbReference>
<protein>
    <submittedName>
        <fullName evidence="2">Amidase</fullName>
    </submittedName>
</protein>
<dbReference type="HOGENOM" id="CLU_009600_0_3_6"/>